<feature type="domain" description="O-antigen ligase-related" evidence="6">
    <location>
        <begin position="197"/>
        <end position="329"/>
    </location>
</feature>
<feature type="transmembrane region" description="Helical" evidence="5">
    <location>
        <begin position="161"/>
        <end position="178"/>
    </location>
</feature>
<keyword evidence="4 5" id="KW-0472">Membrane</keyword>
<evidence type="ECO:0000256" key="5">
    <source>
        <dbReference type="SAM" id="Phobius"/>
    </source>
</evidence>
<comment type="caution">
    <text evidence="7">The sequence shown here is derived from an EMBL/GenBank/DDBJ whole genome shotgun (WGS) entry which is preliminary data.</text>
</comment>
<feature type="transmembrane region" description="Helical" evidence="5">
    <location>
        <begin position="207"/>
        <end position="223"/>
    </location>
</feature>
<dbReference type="Pfam" id="PF04932">
    <property type="entry name" value="Wzy_C"/>
    <property type="match status" value="1"/>
</dbReference>
<dbReference type="PANTHER" id="PTHR37422">
    <property type="entry name" value="TEICHURONIC ACID BIOSYNTHESIS PROTEIN TUAE"/>
    <property type="match status" value="1"/>
</dbReference>
<dbReference type="GO" id="GO:0016874">
    <property type="term" value="F:ligase activity"/>
    <property type="evidence" value="ECO:0007669"/>
    <property type="project" value="UniProtKB-KW"/>
</dbReference>
<proteinExistence type="predicted"/>
<evidence type="ECO:0000256" key="2">
    <source>
        <dbReference type="ARBA" id="ARBA00022692"/>
    </source>
</evidence>
<keyword evidence="7" id="KW-0436">Ligase</keyword>
<feature type="transmembrane region" description="Helical" evidence="5">
    <location>
        <begin position="230"/>
        <end position="248"/>
    </location>
</feature>
<evidence type="ECO:0000256" key="3">
    <source>
        <dbReference type="ARBA" id="ARBA00022989"/>
    </source>
</evidence>
<feature type="transmembrane region" description="Helical" evidence="5">
    <location>
        <begin position="113"/>
        <end position="130"/>
    </location>
</feature>
<comment type="subcellular location">
    <subcellularLocation>
        <location evidence="1">Membrane</location>
        <topology evidence="1">Multi-pass membrane protein</topology>
    </subcellularLocation>
</comment>
<accession>A0ABT8W2X0</accession>
<sequence length="405" mass="45754">MANSLLQPQYIWPWAFEGIPIFNITAALSILGLAIFHLSYSSGYDNGEDINVYNRPQNLMIIFIWGWTHISHHLSPFKGGVAFTSPEIVLSTLNAIVIMYFVILGLCKREKTLLYLCYIFIGVGVFYIYWANKAYFGQQWFMFENGRLNGPSRSPYRDGNALSVLIVMCMPFLIFMIFRVNRLWLKILMVLVVPLSWHAIVLFSSRGALLASVVTLLIVSSIIRSTKLNLLIGTCFVLFVAYQGATLLDRTTQTVDLAQQSDEEPINPRLVSWGVGLKIVSVYPIFGAGVQMFQAASQSLFPGESPHVAHNTFLNFAANTGLPNGLLFLALIWLSWSRLLYARKLNMSFDNSDYYALVCSSVSVLGFFVCSIFLDLIIFEPFYIALIINLISYIRVRSQFQEKKG</sequence>
<gene>
    <name evidence="7" type="ORF">QVZ43_12715</name>
</gene>
<keyword evidence="2 5" id="KW-0812">Transmembrane</keyword>
<dbReference type="Proteomes" id="UP001168640">
    <property type="component" value="Unassembled WGS sequence"/>
</dbReference>
<feature type="transmembrane region" description="Helical" evidence="5">
    <location>
        <begin position="322"/>
        <end position="342"/>
    </location>
</feature>
<reference evidence="7" key="1">
    <citation type="submission" date="2023-07" db="EMBL/GenBank/DDBJ databases">
        <title>Marinobacter sp. chi1 genome sequencing and assembly.</title>
        <authorList>
            <person name="Park S."/>
        </authorList>
    </citation>
    <scope>NUCLEOTIDE SEQUENCE</scope>
    <source>
        <strain evidence="7">Chi1</strain>
    </source>
</reference>
<feature type="transmembrane region" description="Helical" evidence="5">
    <location>
        <begin position="380"/>
        <end position="396"/>
    </location>
</feature>
<evidence type="ECO:0000313" key="7">
    <source>
        <dbReference type="EMBL" id="MDO3722582.1"/>
    </source>
</evidence>
<feature type="transmembrane region" description="Helical" evidence="5">
    <location>
        <begin position="183"/>
        <end position="201"/>
    </location>
</feature>
<organism evidence="7 8">
    <name type="scientific">Marinobacter suaedae</name>
    <dbReference type="NCBI Taxonomy" id="3057675"/>
    <lineage>
        <taxon>Bacteria</taxon>
        <taxon>Pseudomonadati</taxon>
        <taxon>Pseudomonadota</taxon>
        <taxon>Gammaproteobacteria</taxon>
        <taxon>Pseudomonadales</taxon>
        <taxon>Marinobacteraceae</taxon>
        <taxon>Marinobacter</taxon>
    </lineage>
</organism>
<keyword evidence="8" id="KW-1185">Reference proteome</keyword>
<feature type="transmembrane region" description="Helical" evidence="5">
    <location>
        <begin position="354"/>
        <end position="374"/>
    </location>
</feature>
<dbReference type="EMBL" id="JAUMIS010000002">
    <property type="protein sequence ID" value="MDO3722582.1"/>
    <property type="molecule type" value="Genomic_DNA"/>
</dbReference>
<keyword evidence="3 5" id="KW-1133">Transmembrane helix</keyword>
<feature type="transmembrane region" description="Helical" evidence="5">
    <location>
        <begin position="20"/>
        <end position="40"/>
    </location>
</feature>
<evidence type="ECO:0000313" key="8">
    <source>
        <dbReference type="Proteomes" id="UP001168640"/>
    </source>
</evidence>
<evidence type="ECO:0000256" key="1">
    <source>
        <dbReference type="ARBA" id="ARBA00004141"/>
    </source>
</evidence>
<name>A0ABT8W2X0_9GAMM</name>
<dbReference type="PANTHER" id="PTHR37422:SF13">
    <property type="entry name" value="LIPOPOLYSACCHARIDE BIOSYNTHESIS PROTEIN PA4999-RELATED"/>
    <property type="match status" value="1"/>
</dbReference>
<dbReference type="RefSeq" id="WP_302910658.1">
    <property type="nucleotide sequence ID" value="NZ_JAUMIS010000002.1"/>
</dbReference>
<dbReference type="InterPro" id="IPR007016">
    <property type="entry name" value="O-antigen_ligase-rel_domated"/>
</dbReference>
<dbReference type="InterPro" id="IPR051533">
    <property type="entry name" value="WaaL-like"/>
</dbReference>
<protein>
    <submittedName>
        <fullName evidence="7">O-antigen ligase family protein</fullName>
    </submittedName>
</protein>
<evidence type="ECO:0000256" key="4">
    <source>
        <dbReference type="ARBA" id="ARBA00023136"/>
    </source>
</evidence>
<feature type="transmembrane region" description="Helical" evidence="5">
    <location>
        <begin position="88"/>
        <end position="106"/>
    </location>
</feature>
<evidence type="ECO:0000259" key="6">
    <source>
        <dbReference type="Pfam" id="PF04932"/>
    </source>
</evidence>